<dbReference type="Proteomes" id="UP000309133">
    <property type="component" value="Unassembled WGS sequence"/>
</dbReference>
<dbReference type="SMART" id="SM00089">
    <property type="entry name" value="PKD"/>
    <property type="match status" value="3"/>
</dbReference>
<feature type="domain" description="PKD" evidence="3">
    <location>
        <begin position="1222"/>
        <end position="1310"/>
    </location>
</feature>
<dbReference type="Pfam" id="PF18911">
    <property type="entry name" value="PKD_4"/>
    <property type="match status" value="3"/>
</dbReference>
<dbReference type="EMBL" id="SSSM01000004">
    <property type="protein sequence ID" value="THG30761.1"/>
    <property type="molecule type" value="Genomic_DNA"/>
</dbReference>
<gene>
    <name evidence="6" type="ORF">E6C64_08120</name>
    <name evidence="5" type="ORF">E6C64_08975</name>
</gene>
<dbReference type="GO" id="GO:0005975">
    <property type="term" value="P:carbohydrate metabolic process"/>
    <property type="evidence" value="ECO:0007669"/>
    <property type="project" value="UniProtKB-ARBA"/>
</dbReference>
<dbReference type="Gene3D" id="2.60.40.1260">
    <property type="entry name" value="Lamin Tail domain"/>
    <property type="match status" value="2"/>
</dbReference>
<comment type="caution">
    <text evidence="5">The sequence shown here is derived from an EMBL/GenBank/DDBJ whole genome shotgun (WGS) entry which is preliminary data.</text>
</comment>
<evidence type="ECO:0000256" key="1">
    <source>
        <dbReference type="SAM" id="MobiDB-lite"/>
    </source>
</evidence>
<dbReference type="PROSITE" id="PS51841">
    <property type="entry name" value="LTD"/>
    <property type="match status" value="2"/>
</dbReference>
<evidence type="ECO:0000313" key="7">
    <source>
        <dbReference type="Proteomes" id="UP000309133"/>
    </source>
</evidence>
<dbReference type="EMBL" id="SSSM01000003">
    <property type="protein sequence ID" value="THG31998.1"/>
    <property type="molecule type" value="Genomic_DNA"/>
</dbReference>
<feature type="signal peptide" evidence="2">
    <location>
        <begin position="1"/>
        <end position="39"/>
    </location>
</feature>
<evidence type="ECO:0000256" key="2">
    <source>
        <dbReference type="SAM" id="SignalP"/>
    </source>
</evidence>
<dbReference type="PANTHER" id="PTHR40050">
    <property type="entry name" value="INNER SPORE COAT PROTEIN H"/>
    <property type="match status" value="1"/>
</dbReference>
<evidence type="ECO:0000313" key="6">
    <source>
        <dbReference type="EMBL" id="THG31998.1"/>
    </source>
</evidence>
<dbReference type="InterPro" id="IPR014867">
    <property type="entry name" value="Spore_coat_CotH_CotH2/3/7"/>
</dbReference>
<protein>
    <submittedName>
        <fullName evidence="5">PKD domain-containing protein</fullName>
    </submittedName>
</protein>
<reference evidence="5 7" key="1">
    <citation type="submission" date="2019-04" db="EMBL/GenBank/DDBJ databases">
        <authorList>
            <person name="Jiang L."/>
        </authorList>
    </citation>
    <scope>NUCLEOTIDE SEQUENCE [LARGE SCALE GENOMIC DNA]</scope>
    <source>
        <strain evidence="5 7">YIM 131853</strain>
    </source>
</reference>
<dbReference type="Pfam" id="PF08757">
    <property type="entry name" value="CotH"/>
    <property type="match status" value="1"/>
</dbReference>
<dbReference type="InterPro" id="IPR022409">
    <property type="entry name" value="PKD/Chitinase_dom"/>
</dbReference>
<organism evidence="5 7">
    <name type="scientific">Naasia lichenicola</name>
    <dbReference type="NCBI Taxonomy" id="2565933"/>
    <lineage>
        <taxon>Bacteria</taxon>
        <taxon>Bacillati</taxon>
        <taxon>Actinomycetota</taxon>
        <taxon>Actinomycetes</taxon>
        <taxon>Micrococcales</taxon>
        <taxon>Microbacteriaceae</taxon>
        <taxon>Naasia</taxon>
    </lineage>
</organism>
<name>A0A4S4FKR9_9MICO</name>
<dbReference type="InterPro" id="IPR001322">
    <property type="entry name" value="Lamin_tail_dom"/>
</dbReference>
<feature type="region of interest" description="Disordered" evidence="1">
    <location>
        <begin position="782"/>
        <end position="824"/>
    </location>
</feature>
<dbReference type="InterPro" id="IPR000601">
    <property type="entry name" value="PKD_dom"/>
</dbReference>
<evidence type="ECO:0000259" key="4">
    <source>
        <dbReference type="PROSITE" id="PS51841"/>
    </source>
</evidence>
<dbReference type="SUPFAM" id="SSF74853">
    <property type="entry name" value="Lamin A/C globular tail domain"/>
    <property type="match status" value="2"/>
</dbReference>
<dbReference type="InterPro" id="IPR013783">
    <property type="entry name" value="Ig-like_fold"/>
</dbReference>
<proteinExistence type="predicted"/>
<feature type="domain" description="LTD" evidence="4">
    <location>
        <begin position="32"/>
        <end position="149"/>
    </location>
</feature>
<keyword evidence="2" id="KW-0732">Signal</keyword>
<keyword evidence="7" id="KW-1185">Reference proteome</keyword>
<evidence type="ECO:0000259" key="3">
    <source>
        <dbReference type="PROSITE" id="PS50093"/>
    </source>
</evidence>
<dbReference type="Gene3D" id="2.60.40.10">
    <property type="entry name" value="Immunoglobulins"/>
    <property type="match status" value="3"/>
</dbReference>
<dbReference type="PROSITE" id="PS50093">
    <property type="entry name" value="PKD"/>
    <property type="match status" value="3"/>
</dbReference>
<dbReference type="PANTHER" id="PTHR40050:SF1">
    <property type="entry name" value="INNER SPORE COAT PROTEIN H"/>
    <property type="match status" value="1"/>
</dbReference>
<feature type="domain" description="PKD" evidence="3">
    <location>
        <begin position="1139"/>
        <end position="1217"/>
    </location>
</feature>
<dbReference type="InterPro" id="IPR035986">
    <property type="entry name" value="PKD_dom_sf"/>
</dbReference>
<dbReference type="CDD" id="cd00146">
    <property type="entry name" value="PKD"/>
    <property type="match status" value="3"/>
</dbReference>
<feature type="compositionally biased region" description="Low complexity" evidence="1">
    <location>
        <begin position="800"/>
        <end position="820"/>
    </location>
</feature>
<feature type="domain" description="PKD" evidence="3">
    <location>
        <begin position="833"/>
        <end position="921"/>
    </location>
</feature>
<dbReference type="InterPro" id="IPR036415">
    <property type="entry name" value="Lamin_tail_dom_sf"/>
</dbReference>
<dbReference type="SUPFAM" id="SSF49299">
    <property type="entry name" value="PKD domain"/>
    <property type="match status" value="3"/>
</dbReference>
<feature type="domain" description="LTD" evidence="4">
    <location>
        <begin position="670"/>
        <end position="785"/>
    </location>
</feature>
<accession>A0A4S4FKR9</accession>
<sequence length="1517" mass="155719">MQGSPPMTVGRRSRALISLLTLSTVAGGLALGGAAPAFADPGGVVISELNYHAGSDLDGDDFVELTNTSSAPIDMSGWSFSAGVTGTFPAGASIAGNGYFVIAKDAAQFQLSHGFAPDAVYGGNLSNGGEAVTIVDAALAVVDTVTYADATPWPATPDGTGPTLELRDLFSDNTLADSWGASLTAGGTPHAVNSIAGTGPAPTISELTATPNRPTPNQAIAVSARLLSGSTATLTYRIAFGADTPLPFLDDAASPGGAGDGVYGATIPGQAAGQLVRYRIDATRGAATFSAPAADDSARYRGVVVTNSAVSTQLPVIEWFMDDAVYNDLLANHREDDVQGAAVWSYNGEVFDNVLMNIRGGASRQAAKVQWKVELPKGYEWDMGGQLPYPIDEFALQNYSNNNADISWATVKAAGNRGPAIIPVRTQKNGTFWSLGRIMETEDGSWRDDQGVDDWAIYKGDGGSLGRTASPAALQANAWLDKKTREDEDYTDVWNLSQNVSASSSAAQQAWIYQNVNIPELVNYMAIQSIIRHQDSGWHNWYVARDTEGTGRWEMWQWDLDLTFGTAATDNKGLFLTPDTTNNFTIAMLNYPEVKEMYYRRLRTLADQFLPAGQYEAQWDAITATTNSDWALDSAKWGSSSASSNRTRFLNGLADRRNAIANNTGAGKLVPTSQSSTAAVVINELQYNPAGTGGEFIELANPSGTAVDVSGWTIDAVGLTIQPGTVIPAGGRVVFVGNDVAFRAAYSGNRFVGGQFSGALDNSGETVELRAGARVVDTVSYSPTDPWPAAADGTGPSLELNSTSSDNSLASSWTATSTTGGTPGLINTASAPANLAPTASFTNGGSGLAATFSGTGSSDADGTIASYSWNFGDSASGTGATTTHSYASAGTYTVTLTVTDNAGAIGTTSRAITVSTTTTPPTGNQLALDSFTRTVSGGLGTAQIGGTWTTSSGATSFGVANGTANISTASGSTRYAYLAGVSSTDTDVTATISVPRPTASSVYAGILSRRVGSSDYRARVVIASTGAVQLQVQATATTLQSVTPAGLTYNTGDRLQLRVQTVGTSPTTLRAKVWKVGTAEPSAWQISRTDTTSGLQTAGSIALYSYLSSSATPANAVIAFDDLSATTSGTVTPPANAAPTAAFTSTPNGLAVGFNGSTSTDSDGTIASYAWNFGDGTTGTGATTSRTYAAAGTYTATLTVTDNGGATNSTSRSITVTSAPPANIPPTAAFTSTSNVLAVSFNGSTSTDSDGTIASYAWNFGDGSTGTGATTSRTYAAAGTYTVTLTVTDNGGATNSTSRTVTVSTVTPPVGTAFAADAFARTTTNSFGTADTGGAWTTSSSTASYSVSGGLGRITTPAGSERNAYLASVSSASTDLTATFGFPRTTTGSTYVGLMGRRVGTANYTARAVVSTTGAVRLQALRTGTTLQEVRVSGLTYAAGDRLQVRVQVFGASPTTVRAKVWKVGMTEPTTWQVSVSDATAGLQSAGGVGIYTYLSSGSAPSSSAITVDDVRGVPAG</sequence>
<evidence type="ECO:0000313" key="5">
    <source>
        <dbReference type="EMBL" id="THG30761.1"/>
    </source>
</evidence>
<feature type="chain" id="PRO_5036358541" evidence="2">
    <location>
        <begin position="40"/>
        <end position="1517"/>
    </location>
</feature>
<dbReference type="Pfam" id="PF00932">
    <property type="entry name" value="LTD"/>
    <property type="match status" value="2"/>
</dbReference>